<dbReference type="GO" id="GO:0005524">
    <property type="term" value="F:ATP binding"/>
    <property type="evidence" value="ECO:0007669"/>
    <property type="project" value="InterPro"/>
</dbReference>
<dbReference type="Gene3D" id="1.25.40.10">
    <property type="entry name" value="Tetratricopeptide repeat domain"/>
    <property type="match status" value="1"/>
</dbReference>
<dbReference type="GO" id="GO:0004674">
    <property type="term" value="F:protein serine/threonine kinase activity"/>
    <property type="evidence" value="ECO:0007669"/>
    <property type="project" value="TreeGrafter"/>
</dbReference>
<evidence type="ECO:0000313" key="2">
    <source>
        <dbReference type="EMBL" id="MBD3323729.1"/>
    </source>
</evidence>
<dbReference type="SUPFAM" id="SSF48452">
    <property type="entry name" value="TPR-like"/>
    <property type="match status" value="1"/>
</dbReference>
<dbReference type="Gene3D" id="1.10.510.10">
    <property type="entry name" value="Transferase(Phosphotransferase) domain 1"/>
    <property type="match status" value="1"/>
</dbReference>
<dbReference type="InterPro" id="IPR000719">
    <property type="entry name" value="Prot_kinase_dom"/>
</dbReference>
<comment type="caution">
    <text evidence="2">The sequence shown here is derived from an EMBL/GenBank/DDBJ whole genome shotgun (WGS) entry which is preliminary data.</text>
</comment>
<protein>
    <submittedName>
        <fullName evidence="2">Protein kinase</fullName>
    </submittedName>
</protein>
<dbReference type="InterPro" id="IPR011009">
    <property type="entry name" value="Kinase-like_dom_sf"/>
</dbReference>
<keyword evidence="2" id="KW-0808">Transferase</keyword>
<keyword evidence="2" id="KW-0418">Kinase</keyword>
<sequence length="484" mass="56590">MTIREFIQAKSNGCYTEITEMPHEEGGFGRLYRAIDRNHHDSEVCIKVIKANLSKDLQIKLWHGEVNALKQYRNRSGIVHLVGDQYHFDRDDPYHFIVMEYVHGKRLGSSKYRIELDVQEDQALRLIFQLCSVIYSIHQRGNYHQDIFPDNIKIQDEKLILLDLGGMREAERRSGTIIFGGEMYSPPEVSPTRLRMKRFRTLRRDHMGSFESADIFSLGAILYELLMGTPFYDSIEQSNQLKEYIYDYYSDRAVSKASSNASEEYEPAIALAHKHQQNFYTFLTHYQMPPELCDQLKLTLSLYPHERPSIDTLLKHLLPYLFHRAMTLYRQKYWQEAIVWIQFPLEHFEEIQDEIADITSTTPDPETEDADSLAEKMMQHLLAHLPVYIELCLLHGMCLFQQGHFQAAQQTFLKTKDLLTRYEYGCDDRQWNTYLLKTANNLAACYHKRHQNTEAMHLYKSLSTAQGIFGQIISRNVTVCTTDG</sequence>
<proteinExistence type="predicted"/>
<dbReference type="Pfam" id="PF00069">
    <property type="entry name" value="Pkinase"/>
    <property type="match status" value="1"/>
</dbReference>
<dbReference type="Proteomes" id="UP000649604">
    <property type="component" value="Unassembled WGS sequence"/>
</dbReference>
<dbReference type="SUPFAM" id="SSF56112">
    <property type="entry name" value="Protein kinase-like (PK-like)"/>
    <property type="match status" value="1"/>
</dbReference>
<dbReference type="EMBL" id="WJJP01000124">
    <property type="protein sequence ID" value="MBD3323729.1"/>
    <property type="molecule type" value="Genomic_DNA"/>
</dbReference>
<dbReference type="InterPro" id="IPR011990">
    <property type="entry name" value="TPR-like_helical_dom_sf"/>
</dbReference>
<evidence type="ECO:0000259" key="1">
    <source>
        <dbReference type="PROSITE" id="PS50011"/>
    </source>
</evidence>
<name>A0A9D5Q4H5_9BACT</name>
<dbReference type="AlphaFoldDB" id="A0A9D5Q4H5"/>
<dbReference type="PANTHER" id="PTHR44167">
    <property type="entry name" value="OVARIAN-SPECIFIC SERINE/THREONINE-PROTEIN KINASE LOK-RELATED"/>
    <property type="match status" value="1"/>
</dbReference>
<dbReference type="PROSITE" id="PS50011">
    <property type="entry name" value="PROTEIN_KINASE_DOM"/>
    <property type="match status" value="1"/>
</dbReference>
<accession>A0A9D5Q4H5</accession>
<organism evidence="2 3">
    <name type="scientific">candidate division KSB3 bacterium</name>
    <dbReference type="NCBI Taxonomy" id="2044937"/>
    <lineage>
        <taxon>Bacteria</taxon>
        <taxon>candidate division KSB3</taxon>
    </lineage>
</organism>
<reference evidence="2" key="1">
    <citation type="submission" date="2019-11" db="EMBL/GenBank/DDBJ databases">
        <title>Microbial mats filling the niche in hypersaline microbial mats.</title>
        <authorList>
            <person name="Wong H.L."/>
            <person name="Macleod F.I."/>
            <person name="White R.A. III"/>
            <person name="Burns B.P."/>
        </authorList>
    </citation>
    <scope>NUCLEOTIDE SEQUENCE</scope>
    <source>
        <strain evidence="2">Rbin_158</strain>
    </source>
</reference>
<gene>
    <name evidence="2" type="ORF">GF339_04035</name>
</gene>
<feature type="domain" description="Protein kinase" evidence="1">
    <location>
        <begin position="17"/>
        <end position="321"/>
    </location>
</feature>
<evidence type="ECO:0000313" key="3">
    <source>
        <dbReference type="Proteomes" id="UP000649604"/>
    </source>
</evidence>
<dbReference type="PANTHER" id="PTHR44167:SF24">
    <property type="entry name" value="SERINE_THREONINE-PROTEIN KINASE CHK2"/>
    <property type="match status" value="1"/>
</dbReference>
<dbReference type="Gene3D" id="3.30.200.20">
    <property type="entry name" value="Phosphorylase Kinase, domain 1"/>
    <property type="match status" value="1"/>
</dbReference>